<evidence type="ECO:0000256" key="1">
    <source>
        <dbReference type="SAM" id="MobiDB-lite"/>
    </source>
</evidence>
<dbReference type="AlphaFoldDB" id="A0A7S1YUH3"/>
<feature type="compositionally biased region" description="Polar residues" evidence="1">
    <location>
        <begin position="13"/>
        <end position="28"/>
    </location>
</feature>
<proteinExistence type="predicted"/>
<reference evidence="2" key="1">
    <citation type="submission" date="2021-01" db="EMBL/GenBank/DDBJ databases">
        <authorList>
            <person name="Corre E."/>
            <person name="Pelletier E."/>
            <person name="Niang G."/>
            <person name="Scheremetjew M."/>
            <person name="Finn R."/>
            <person name="Kale V."/>
            <person name="Holt S."/>
            <person name="Cochrane G."/>
            <person name="Meng A."/>
            <person name="Brown T."/>
            <person name="Cohen L."/>
        </authorList>
    </citation>
    <scope>NUCLEOTIDE SEQUENCE</scope>
    <source>
        <strain evidence="2">Pop2</strain>
    </source>
</reference>
<accession>A0A7S1YUH3</accession>
<sequence length="119" mass="13367">MLNQRMKNFQACASKTQLQRAQNHQNKGSDVDVDNVLSPSCSQSEAVSAKVGTLKDRNYDFVEMITPKKNDQTRSSTECHVIKFIPCFMKMLNERITDDLIYDDENSEEEEEGGGGGTV</sequence>
<evidence type="ECO:0000313" key="2">
    <source>
        <dbReference type="EMBL" id="CAD9319553.1"/>
    </source>
</evidence>
<organism evidence="2">
    <name type="scientific">Ditylum brightwellii</name>
    <dbReference type="NCBI Taxonomy" id="49249"/>
    <lineage>
        <taxon>Eukaryota</taxon>
        <taxon>Sar</taxon>
        <taxon>Stramenopiles</taxon>
        <taxon>Ochrophyta</taxon>
        <taxon>Bacillariophyta</taxon>
        <taxon>Mediophyceae</taxon>
        <taxon>Lithodesmiophycidae</taxon>
        <taxon>Lithodesmiales</taxon>
        <taxon>Lithodesmiaceae</taxon>
        <taxon>Ditylum</taxon>
    </lineage>
</organism>
<name>A0A7S1YUH3_9STRA</name>
<protein>
    <submittedName>
        <fullName evidence="2">Uncharacterized protein</fullName>
    </submittedName>
</protein>
<dbReference type="EMBL" id="HBGN01008544">
    <property type="protein sequence ID" value="CAD9319553.1"/>
    <property type="molecule type" value="Transcribed_RNA"/>
</dbReference>
<gene>
    <name evidence="2" type="ORF">DBRI1063_LOCUS5482</name>
</gene>
<feature type="region of interest" description="Disordered" evidence="1">
    <location>
        <begin position="13"/>
        <end position="37"/>
    </location>
</feature>